<feature type="transmembrane region" description="Helical" evidence="7">
    <location>
        <begin position="232"/>
        <end position="252"/>
    </location>
</feature>
<keyword evidence="3" id="KW-1003">Cell membrane</keyword>
<feature type="transmembrane region" description="Helical" evidence="7">
    <location>
        <begin position="43"/>
        <end position="60"/>
    </location>
</feature>
<evidence type="ECO:0000256" key="6">
    <source>
        <dbReference type="ARBA" id="ARBA00023136"/>
    </source>
</evidence>
<comment type="similarity">
    <text evidence="2">Belongs to the CbiQ family.</text>
</comment>
<evidence type="ECO:0000256" key="7">
    <source>
        <dbReference type="SAM" id="Phobius"/>
    </source>
</evidence>
<dbReference type="PANTHER" id="PTHR43723:SF1">
    <property type="entry name" value="COBALT TRANSPORT PROTEIN CBIQ"/>
    <property type="match status" value="1"/>
</dbReference>
<accession>A0A4R6WNJ5</accession>
<dbReference type="GO" id="GO:0006824">
    <property type="term" value="P:cobalt ion transport"/>
    <property type="evidence" value="ECO:0007669"/>
    <property type="project" value="InterPro"/>
</dbReference>
<dbReference type="InterPro" id="IPR052770">
    <property type="entry name" value="Cobalt_transport_CbiQ"/>
</dbReference>
<comment type="subcellular location">
    <subcellularLocation>
        <location evidence="1">Cell membrane</location>
        <topology evidence="1">Multi-pass membrane protein</topology>
    </subcellularLocation>
</comment>
<feature type="transmembrane region" description="Helical" evidence="7">
    <location>
        <begin position="67"/>
        <end position="87"/>
    </location>
</feature>
<evidence type="ECO:0000313" key="9">
    <source>
        <dbReference type="Proteomes" id="UP000295783"/>
    </source>
</evidence>
<feature type="transmembrane region" description="Helical" evidence="7">
    <location>
        <begin position="20"/>
        <end position="37"/>
    </location>
</feature>
<evidence type="ECO:0000313" key="8">
    <source>
        <dbReference type="EMBL" id="TDQ80464.1"/>
    </source>
</evidence>
<evidence type="ECO:0000256" key="3">
    <source>
        <dbReference type="ARBA" id="ARBA00022475"/>
    </source>
</evidence>
<keyword evidence="4 7" id="KW-0812">Transmembrane</keyword>
<keyword evidence="9" id="KW-1185">Reference proteome</keyword>
<organism evidence="8 9">
    <name type="scientific">Dongia mobilis</name>
    <dbReference type="NCBI Taxonomy" id="578943"/>
    <lineage>
        <taxon>Bacteria</taxon>
        <taxon>Pseudomonadati</taxon>
        <taxon>Pseudomonadota</taxon>
        <taxon>Alphaproteobacteria</taxon>
        <taxon>Rhodospirillales</taxon>
        <taxon>Dongiaceae</taxon>
        <taxon>Dongia</taxon>
    </lineage>
</organism>
<evidence type="ECO:0000256" key="5">
    <source>
        <dbReference type="ARBA" id="ARBA00022989"/>
    </source>
</evidence>
<reference evidence="8 9" key="1">
    <citation type="submission" date="2019-03" db="EMBL/GenBank/DDBJ databases">
        <title>Genomic Encyclopedia of Type Strains, Phase III (KMG-III): the genomes of soil and plant-associated and newly described type strains.</title>
        <authorList>
            <person name="Whitman W."/>
        </authorList>
    </citation>
    <scope>NUCLEOTIDE SEQUENCE [LARGE SCALE GENOMIC DNA]</scope>
    <source>
        <strain evidence="8 9">CGMCC 1.7660</strain>
    </source>
</reference>
<dbReference type="AlphaFoldDB" id="A0A4R6WNJ5"/>
<dbReference type="EMBL" id="SNYW01000011">
    <property type="protein sequence ID" value="TDQ80464.1"/>
    <property type="molecule type" value="Genomic_DNA"/>
</dbReference>
<feature type="transmembrane region" description="Helical" evidence="7">
    <location>
        <begin position="133"/>
        <end position="154"/>
    </location>
</feature>
<dbReference type="RefSeq" id="WP_166645201.1">
    <property type="nucleotide sequence ID" value="NZ_SNYW01000011.1"/>
</dbReference>
<dbReference type="InterPro" id="IPR003339">
    <property type="entry name" value="ABC/ECF_trnsptr_transmembrane"/>
</dbReference>
<dbReference type="Pfam" id="PF02361">
    <property type="entry name" value="CbiQ"/>
    <property type="match status" value="1"/>
</dbReference>
<evidence type="ECO:0000256" key="1">
    <source>
        <dbReference type="ARBA" id="ARBA00004651"/>
    </source>
</evidence>
<dbReference type="NCBIfam" id="TIGR02454">
    <property type="entry name" value="ECF_T_CbiQ"/>
    <property type="match status" value="1"/>
</dbReference>
<dbReference type="GO" id="GO:0043190">
    <property type="term" value="C:ATP-binding cassette (ABC) transporter complex"/>
    <property type="evidence" value="ECO:0007669"/>
    <property type="project" value="InterPro"/>
</dbReference>
<keyword evidence="5 7" id="KW-1133">Transmembrane helix</keyword>
<dbReference type="PANTHER" id="PTHR43723">
    <property type="entry name" value="COBALT TRANSPORT PROTEIN CBIQ"/>
    <property type="match status" value="1"/>
</dbReference>
<gene>
    <name evidence="8" type="ORF">A8950_2994</name>
</gene>
<dbReference type="Proteomes" id="UP000295783">
    <property type="component" value="Unassembled WGS sequence"/>
</dbReference>
<keyword evidence="6 7" id="KW-0472">Membrane</keyword>
<proteinExistence type="inferred from homology"/>
<protein>
    <submittedName>
        <fullName evidence="8">Cobalt/nickel transport system permease protein</fullName>
    </submittedName>
</protein>
<dbReference type="InterPro" id="IPR012809">
    <property type="entry name" value="ECF_CbiQ"/>
</dbReference>
<dbReference type="CDD" id="cd16914">
    <property type="entry name" value="EcfT"/>
    <property type="match status" value="1"/>
</dbReference>
<evidence type="ECO:0000256" key="2">
    <source>
        <dbReference type="ARBA" id="ARBA00008564"/>
    </source>
</evidence>
<comment type="caution">
    <text evidence="8">The sequence shown here is derived from an EMBL/GenBank/DDBJ whole genome shotgun (WGS) entry which is preliminary data.</text>
</comment>
<name>A0A4R6WNJ5_9PROT</name>
<sequence>MIRAIDIAARGNRWAGRHPAEKMVLYLGGLAIVMAAPRAHLPAAGIGVGIVAVIASLCLARVPTRLYLGLVAVPTGFLLTSVATLAVSLDWSDGWRLALAPDAWATIWPPCVRVLATLACLIGLATTTPVSDLLAFLGRVGVPAFLTDLALMIYRQIWVTAEIVERSIAAQRARLGFGGYRGTLRSLGIVAATLFPRLLARSHRLELGLAARNFGGRLAFLESGAAASPARIAVTGLVLAATALAAALLPVAP</sequence>
<evidence type="ECO:0000256" key="4">
    <source>
        <dbReference type="ARBA" id="ARBA00022692"/>
    </source>
</evidence>
<feature type="transmembrane region" description="Helical" evidence="7">
    <location>
        <begin position="107"/>
        <end position="126"/>
    </location>
</feature>